<organism evidence="2 3">
    <name type="scientific">Candidatus Nitrososphaera evergladensis SR1</name>
    <dbReference type="NCBI Taxonomy" id="1459636"/>
    <lineage>
        <taxon>Archaea</taxon>
        <taxon>Nitrososphaerota</taxon>
        <taxon>Nitrososphaeria</taxon>
        <taxon>Nitrososphaerales</taxon>
        <taxon>Nitrososphaeraceae</taxon>
        <taxon>Nitrososphaera</taxon>
    </lineage>
</organism>
<evidence type="ECO:0000313" key="2">
    <source>
        <dbReference type="EMBL" id="AIF82479.1"/>
    </source>
</evidence>
<name>A0A075MT30_9ARCH</name>
<dbReference type="Pfam" id="PF13240">
    <property type="entry name" value="Zn_Ribbon_1"/>
    <property type="match status" value="1"/>
</dbReference>
<accession>A0A075MT30</accession>
<dbReference type="EMBL" id="CP007174">
    <property type="protein sequence ID" value="AIF82479.1"/>
    <property type="molecule type" value="Genomic_DNA"/>
</dbReference>
<dbReference type="InterPro" id="IPR026870">
    <property type="entry name" value="Zinc_ribbon_dom"/>
</dbReference>
<reference evidence="2 3" key="1">
    <citation type="journal article" date="2014" name="PLoS ONE">
        <title>Genome Sequence of Candidatus Nitrososphaera evergladensis from Group I.1b Enriched from Everglades Soil Reveals Novel Genomic Features of the Ammonia-Oxidizing Archaea.</title>
        <authorList>
            <person name="Zhalnina K.V."/>
            <person name="Dias R."/>
            <person name="Leonard M.T."/>
            <person name="Dorr de Quadros P."/>
            <person name="Camargo F.A."/>
            <person name="Drew J.C."/>
            <person name="Farmerie W.G."/>
            <person name="Daroub S.H."/>
            <person name="Triplett E.W."/>
        </authorList>
    </citation>
    <scope>NUCLEOTIDE SEQUENCE [LARGE SCALE GENOMIC DNA]</scope>
    <source>
        <strain evidence="2 3">SR1</strain>
    </source>
</reference>
<dbReference type="STRING" id="1459636.NTE_00397"/>
<feature type="domain" description="Zinc-ribbon" evidence="1">
    <location>
        <begin position="300"/>
        <end position="321"/>
    </location>
</feature>
<gene>
    <name evidence="2" type="ORF">NTE_00397</name>
</gene>
<dbReference type="AlphaFoldDB" id="A0A075MT30"/>
<dbReference type="KEGG" id="nev:NTE_00397"/>
<proteinExistence type="predicted"/>
<dbReference type="eggNOG" id="arCOG01917">
    <property type="taxonomic scope" value="Archaea"/>
</dbReference>
<dbReference type="Proteomes" id="UP000028194">
    <property type="component" value="Chromosome"/>
</dbReference>
<evidence type="ECO:0000313" key="3">
    <source>
        <dbReference type="Proteomes" id="UP000028194"/>
    </source>
</evidence>
<sequence>MEEPFRLKYYFLRADRMGKTEKFSGLNTDLERLANRVEMYLQENGFEVAFSKDPTAPASWFFIQARKASALRTVAGARRSTDITIKGSPGSFEVSVGTGEWGKNLVTSAPLFIVPVVGISATLVKLYTAKKFEDNLWKYIRDQSRFLADSALSTATEKSSSSSSAASGVGIDSRAYECDYVEGYPGWNEQILGGKLLLVREKGGGKNRLAFKSPDSKEIMIPSANVIEAHIIARKKGLNEDDLMIQLTCKDASDGRTVRPVFNLNDDIIRGVLAGINELVGEDKVLRSFEQVNVTTETKYCTSCGVQIPKEAKFCSSCGTKQS</sequence>
<protein>
    <submittedName>
        <fullName evidence="2">Zinc-ribbon domain</fullName>
    </submittedName>
</protein>
<dbReference type="eggNOG" id="arCOG05362">
    <property type="taxonomic scope" value="Archaea"/>
</dbReference>
<keyword evidence="3" id="KW-1185">Reference proteome</keyword>
<evidence type="ECO:0000259" key="1">
    <source>
        <dbReference type="Pfam" id="PF13240"/>
    </source>
</evidence>
<dbReference type="HOGENOM" id="CLU_992538_0_0_2"/>